<organism evidence="1 2">
    <name type="scientific">Leptospira santarosai str. MOR084</name>
    <dbReference type="NCBI Taxonomy" id="1049984"/>
    <lineage>
        <taxon>Bacteria</taxon>
        <taxon>Pseudomonadati</taxon>
        <taxon>Spirochaetota</taxon>
        <taxon>Spirochaetia</taxon>
        <taxon>Leptospirales</taxon>
        <taxon>Leptospiraceae</taxon>
        <taxon>Leptospira</taxon>
    </lineage>
</organism>
<proteinExistence type="predicted"/>
<reference evidence="1" key="1">
    <citation type="submission" date="2012-10" db="EMBL/GenBank/DDBJ databases">
        <authorList>
            <person name="Harkins D.M."/>
            <person name="Durkin A.S."/>
            <person name="Brinkac L.M."/>
            <person name="Haft D.H."/>
            <person name="Selengut J.D."/>
            <person name="Sanka R."/>
            <person name="DePew J."/>
            <person name="Purushe J."/>
            <person name="Matthias M.A."/>
            <person name="Vinetz J.M."/>
            <person name="Sutton G.G."/>
            <person name="Nierman W.C."/>
            <person name="Fouts D.E."/>
        </authorList>
    </citation>
    <scope>NUCLEOTIDE SEQUENCE [LARGE SCALE GENOMIC DNA]</scope>
    <source>
        <strain evidence="1">MOR084</strain>
    </source>
</reference>
<dbReference type="Proteomes" id="UP000006329">
    <property type="component" value="Unassembled WGS sequence"/>
</dbReference>
<gene>
    <name evidence="1" type="ORF">LEP1GSC179_2608</name>
</gene>
<evidence type="ECO:0000313" key="2">
    <source>
        <dbReference type="Proteomes" id="UP000006329"/>
    </source>
</evidence>
<protein>
    <submittedName>
        <fullName evidence="1">Uncharacterized protein</fullName>
    </submittedName>
</protein>
<comment type="caution">
    <text evidence="1">The sequence shown here is derived from an EMBL/GenBank/DDBJ whole genome shotgun (WGS) entry which is preliminary data.</text>
</comment>
<dbReference type="EMBL" id="AHON02000051">
    <property type="protein sequence ID" value="EKO33471.1"/>
    <property type="molecule type" value="Genomic_DNA"/>
</dbReference>
<name>A0A0E2BEX4_9LEPT</name>
<dbReference type="AlphaFoldDB" id="A0A0E2BEX4"/>
<sequence>MRKEYNRGPDCPAFWDISYNLKDDEYDSNILRFYFSWDEWIESINIPVMRSEFENLKYVPKNRNYEAQ</sequence>
<keyword evidence="2" id="KW-1185">Reference proteome</keyword>
<evidence type="ECO:0000313" key="1">
    <source>
        <dbReference type="EMBL" id="EKO33471.1"/>
    </source>
</evidence>
<accession>A0A0E2BEX4</accession>